<name>A0A1I2FDQ7_9RHOB</name>
<dbReference type="AlphaFoldDB" id="A0A1I2FDQ7"/>
<dbReference type="EMBL" id="FOMW01000015">
    <property type="protein sequence ID" value="SFF02700.1"/>
    <property type="molecule type" value="Genomic_DNA"/>
</dbReference>
<accession>A0A1I2FDQ7</accession>
<evidence type="ECO:0000256" key="1">
    <source>
        <dbReference type="SAM" id="Phobius"/>
    </source>
</evidence>
<keyword evidence="3" id="KW-1185">Reference proteome</keyword>
<dbReference type="STRING" id="74348.SAMN04488523_11549"/>
<organism evidence="2 3">
    <name type="scientific">Sulfitobacter brevis</name>
    <dbReference type="NCBI Taxonomy" id="74348"/>
    <lineage>
        <taxon>Bacteria</taxon>
        <taxon>Pseudomonadati</taxon>
        <taxon>Pseudomonadota</taxon>
        <taxon>Alphaproteobacteria</taxon>
        <taxon>Rhodobacterales</taxon>
        <taxon>Roseobacteraceae</taxon>
        <taxon>Sulfitobacter</taxon>
    </lineage>
</organism>
<proteinExistence type="predicted"/>
<feature type="transmembrane region" description="Helical" evidence="1">
    <location>
        <begin position="47"/>
        <end position="69"/>
    </location>
</feature>
<keyword evidence="1" id="KW-0472">Membrane</keyword>
<keyword evidence="1" id="KW-1133">Transmembrane helix</keyword>
<protein>
    <submittedName>
        <fullName evidence="2">Uncharacterized protein</fullName>
    </submittedName>
</protein>
<keyword evidence="1" id="KW-0812">Transmembrane</keyword>
<evidence type="ECO:0000313" key="2">
    <source>
        <dbReference type="EMBL" id="SFF02700.1"/>
    </source>
</evidence>
<dbReference type="Proteomes" id="UP000198977">
    <property type="component" value="Unassembled WGS sequence"/>
</dbReference>
<reference evidence="3" key="1">
    <citation type="submission" date="2016-10" db="EMBL/GenBank/DDBJ databases">
        <authorList>
            <person name="Varghese N."/>
            <person name="Submissions S."/>
        </authorList>
    </citation>
    <scope>NUCLEOTIDE SEQUENCE [LARGE SCALE GENOMIC DNA]</scope>
    <source>
        <strain evidence="3">DSM 11443</strain>
    </source>
</reference>
<gene>
    <name evidence="2" type="ORF">SAMN04488523_11549</name>
</gene>
<feature type="transmembrane region" description="Helical" evidence="1">
    <location>
        <begin position="21"/>
        <end position="41"/>
    </location>
</feature>
<evidence type="ECO:0000313" key="3">
    <source>
        <dbReference type="Proteomes" id="UP000198977"/>
    </source>
</evidence>
<sequence length="79" mass="8890">MPDTKALAEHKPPAFWKRWAISMLGVYPPLVVLVLATQSMLQDVPVIASLFVIAVCLTGLTTGLILPFLHHRFHRWLNT</sequence>